<dbReference type="PANTHER" id="PTHR30069">
    <property type="entry name" value="TONB-DEPENDENT OUTER MEMBRANE RECEPTOR"/>
    <property type="match status" value="1"/>
</dbReference>
<keyword evidence="3" id="KW-0813">Transport</keyword>
<proteinExistence type="inferred from homology"/>
<accession>A0ABS6VUS1</accession>
<keyword evidence="4" id="KW-0798">TonB box</keyword>
<evidence type="ECO:0000313" key="8">
    <source>
        <dbReference type="EMBL" id="MBW2942079.1"/>
    </source>
</evidence>
<dbReference type="Pfam" id="PF07715">
    <property type="entry name" value="Plug"/>
    <property type="match status" value="1"/>
</dbReference>
<dbReference type="PANTHER" id="PTHR30069:SF53">
    <property type="entry name" value="COLICIN I RECEPTOR-RELATED"/>
    <property type="match status" value="1"/>
</dbReference>
<dbReference type="Proteomes" id="UP001166291">
    <property type="component" value="Unassembled WGS sequence"/>
</dbReference>
<reference evidence="8" key="1">
    <citation type="submission" date="2021-07" db="EMBL/GenBank/DDBJ databases">
        <title>Zhongshania sp. CAU 1632 isolated from seawater.</title>
        <authorList>
            <person name="Kim W."/>
        </authorList>
    </citation>
    <scope>NUCLEOTIDE SEQUENCE</scope>
    <source>
        <strain evidence="8">CAU 1632</strain>
    </source>
</reference>
<keyword evidence="1 5" id="KW-0732">Signal</keyword>
<evidence type="ECO:0000256" key="4">
    <source>
        <dbReference type="RuleBase" id="RU003357"/>
    </source>
</evidence>
<dbReference type="InterPro" id="IPR039426">
    <property type="entry name" value="TonB-dep_rcpt-like"/>
</dbReference>
<dbReference type="PROSITE" id="PS52016">
    <property type="entry name" value="TONB_DEPENDENT_REC_3"/>
    <property type="match status" value="1"/>
</dbReference>
<evidence type="ECO:0000313" key="9">
    <source>
        <dbReference type="Proteomes" id="UP001166291"/>
    </source>
</evidence>
<keyword evidence="3" id="KW-0812">Transmembrane</keyword>
<evidence type="ECO:0000256" key="1">
    <source>
        <dbReference type="ARBA" id="ARBA00022729"/>
    </source>
</evidence>
<dbReference type="InterPro" id="IPR012910">
    <property type="entry name" value="Plug_dom"/>
</dbReference>
<keyword evidence="8" id="KW-0675">Receptor</keyword>
<evidence type="ECO:0000259" key="7">
    <source>
        <dbReference type="Pfam" id="PF07715"/>
    </source>
</evidence>
<dbReference type="EMBL" id="JAHWDQ010000004">
    <property type="protein sequence ID" value="MBW2942079.1"/>
    <property type="molecule type" value="Genomic_DNA"/>
</dbReference>
<comment type="subcellular location">
    <subcellularLocation>
        <location evidence="3">Cell outer membrane</location>
        <topology evidence="3">Multi-pass membrane protein</topology>
    </subcellularLocation>
</comment>
<feature type="signal peptide" evidence="5">
    <location>
        <begin position="1"/>
        <end position="22"/>
    </location>
</feature>
<protein>
    <submittedName>
        <fullName evidence="8">TonB-dependent receptor</fullName>
    </submittedName>
</protein>
<sequence>MNKTTLAAVSSIFTLATSPLFAADESHIETTIVTATRTEQSVADILAPVTVFERADIERIQPNDLQELLSRAVGVSFVRNGGRGASTSLFLRGNQSNHTLLMIDGVRIGSATNGAPALTNIPPELIERVEIVRGSRSSLYGSEAIGGVINIITRKYHDTDGLKPMIQLGVGTQGSRKALVAVSGGNEQTQANISVLREETDGVDNTASKAGVSGDKDAFEQTAINATFSHKINDAAELFALYQNSKTESDYDNNCRAGGVTYACSPYTEAEVSIANIRGKFRPLDSWLLTLSAGESKDQSTINYRYVDPAAIGVSGDTFDTTRRIYSLQNDVMIGEHHVLTVGAERSLDHVESNLSYGEVDRGNKGVYAQWQGDFGALDALIGFRKDDNDQFGKNETKNVSVGYDLVDEIKLIGSYGEGYNAPTFNDLYYPFYGVDTLNPETSKNIELELRGNHQWGDWGVARFENKVDNLIQYNPATFGPDQIEGAEIKGWEFSVASEILDWSVKANISLLDAIDANSGLDLRRRADKQANLDVGREWQNWSINGSLRLVSSRFEDTANTDELGGYGLVDSSVSYRVNEEVKLQLALKNIFDKEYVSARSFSFGDYLSIGREAMLSITYTPK</sequence>
<dbReference type="InterPro" id="IPR000531">
    <property type="entry name" value="Beta-barrel_TonB"/>
</dbReference>
<keyword evidence="9" id="KW-1185">Reference proteome</keyword>
<keyword evidence="3 4" id="KW-0472">Membrane</keyword>
<evidence type="ECO:0000256" key="5">
    <source>
        <dbReference type="SAM" id="SignalP"/>
    </source>
</evidence>
<evidence type="ECO:0000256" key="3">
    <source>
        <dbReference type="PROSITE-ProRule" id="PRU01360"/>
    </source>
</evidence>
<feature type="chain" id="PRO_5045560498" evidence="5">
    <location>
        <begin position="23"/>
        <end position="623"/>
    </location>
</feature>
<comment type="caution">
    <text evidence="8">The sequence shown here is derived from an EMBL/GenBank/DDBJ whole genome shotgun (WGS) entry which is preliminary data.</text>
</comment>
<dbReference type="RefSeq" id="WP_219044320.1">
    <property type="nucleotide sequence ID" value="NZ_JAHWDQ010000004.1"/>
</dbReference>
<evidence type="ECO:0000259" key="6">
    <source>
        <dbReference type="Pfam" id="PF00593"/>
    </source>
</evidence>
<gene>
    <name evidence="8" type="ORF">KXJ70_14885</name>
</gene>
<comment type="similarity">
    <text evidence="3 4">Belongs to the TonB-dependent receptor family.</text>
</comment>
<evidence type="ECO:0000256" key="2">
    <source>
        <dbReference type="ARBA" id="ARBA00023065"/>
    </source>
</evidence>
<keyword evidence="2" id="KW-0406">Ion transport</keyword>
<feature type="domain" description="TonB-dependent receptor-like beta-barrel" evidence="6">
    <location>
        <begin position="267"/>
        <end position="591"/>
    </location>
</feature>
<name>A0ABS6VUS1_9GAMM</name>
<organism evidence="8 9">
    <name type="scientific">Zhongshania aquimaris</name>
    <dbReference type="NCBI Taxonomy" id="2857107"/>
    <lineage>
        <taxon>Bacteria</taxon>
        <taxon>Pseudomonadati</taxon>
        <taxon>Pseudomonadota</taxon>
        <taxon>Gammaproteobacteria</taxon>
        <taxon>Cellvibrionales</taxon>
        <taxon>Spongiibacteraceae</taxon>
        <taxon>Zhongshania</taxon>
    </lineage>
</organism>
<dbReference type="Pfam" id="PF00593">
    <property type="entry name" value="TonB_dep_Rec_b-barrel"/>
    <property type="match status" value="1"/>
</dbReference>
<dbReference type="CDD" id="cd01347">
    <property type="entry name" value="ligand_gated_channel"/>
    <property type="match status" value="1"/>
</dbReference>
<keyword evidence="3" id="KW-0998">Cell outer membrane</keyword>
<feature type="domain" description="TonB-dependent receptor plug" evidence="7">
    <location>
        <begin position="43"/>
        <end position="148"/>
    </location>
</feature>
<keyword evidence="3" id="KW-1134">Transmembrane beta strand</keyword>